<accession>A0AAW1LAP5</accession>
<feature type="transmembrane region" description="Helical" evidence="10">
    <location>
        <begin position="37"/>
        <end position="58"/>
    </location>
</feature>
<feature type="transmembrane region" description="Helical" evidence="10">
    <location>
        <begin position="253"/>
        <end position="279"/>
    </location>
</feature>
<dbReference type="Pfam" id="PF02949">
    <property type="entry name" value="7tm_6"/>
    <property type="match status" value="1"/>
</dbReference>
<evidence type="ECO:0000256" key="6">
    <source>
        <dbReference type="ARBA" id="ARBA00022989"/>
    </source>
</evidence>
<gene>
    <name evidence="11" type="ORF">QE152_g14271</name>
</gene>
<dbReference type="GO" id="GO:0004984">
    <property type="term" value="F:olfactory receptor activity"/>
    <property type="evidence" value="ECO:0007669"/>
    <property type="project" value="InterPro"/>
</dbReference>
<evidence type="ECO:0000313" key="12">
    <source>
        <dbReference type="Proteomes" id="UP001458880"/>
    </source>
</evidence>
<organism evidence="11 12">
    <name type="scientific">Popillia japonica</name>
    <name type="common">Japanese beetle</name>
    <dbReference type="NCBI Taxonomy" id="7064"/>
    <lineage>
        <taxon>Eukaryota</taxon>
        <taxon>Metazoa</taxon>
        <taxon>Ecdysozoa</taxon>
        <taxon>Arthropoda</taxon>
        <taxon>Hexapoda</taxon>
        <taxon>Insecta</taxon>
        <taxon>Pterygota</taxon>
        <taxon>Neoptera</taxon>
        <taxon>Endopterygota</taxon>
        <taxon>Coleoptera</taxon>
        <taxon>Polyphaga</taxon>
        <taxon>Scarabaeiformia</taxon>
        <taxon>Scarabaeidae</taxon>
        <taxon>Rutelinae</taxon>
        <taxon>Popillia</taxon>
    </lineage>
</organism>
<protein>
    <recommendedName>
        <fullName evidence="10">Odorant receptor</fullName>
    </recommendedName>
</protein>
<dbReference type="PANTHER" id="PTHR21137:SF35">
    <property type="entry name" value="ODORANT RECEPTOR 19A-RELATED"/>
    <property type="match status" value="1"/>
</dbReference>
<keyword evidence="12" id="KW-1185">Reference proteome</keyword>
<evidence type="ECO:0000313" key="11">
    <source>
        <dbReference type="EMBL" id="KAK9730747.1"/>
    </source>
</evidence>
<dbReference type="Proteomes" id="UP001458880">
    <property type="component" value="Unassembled WGS sequence"/>
</dbReference>
<evidence type="ECO:0000256" key="8">
    <source>
        <dbReference type="ARBA" id="ARBA00023170"/>
    </source>
</evidence>
<evidence type="ECO:0000256" key="7">
    <source>
        <dbReference type="ARBA" id="ARBA00023136"/>
    </source>
</evidence>
<evidence type="ECO:0000256" key="2">
    <source>
        <dbReference type="ARBA" id="ARBA00022475"/>
    </source>
</evidence>
<feature type="transmembrane region" description="Helical" evidence="10">
    <location>
        <begin position="285"/>
        <end position="305"/>
    </location>
</feature>
<comment type="similarity">
    <text evidence="10">Belongs to the insect chemoreceptor superfamily. Heteromeric odorant receptor channel (TC 1.A.69) family.</text>
</comment>
<keyword evidence="8 10" id="KW-0675">Receptor</keyword>
<reference evidence="11 12" key="2">
    <citation type="journal article" date="2024" name="BMC Genomics">
        <title>De novo assembly and annotation of Popillia japonica's genome with initial clues to its potential as an invasive pest.</title>
        <authorList>
            <person name="Cucini C."/>
            <person name="Boschi S."/>
            <person name="Funari R."/>
            <person name="Cardaioli E."/>
            <person name="Iannotti N."/>
            <person name="Marturano G."/>
            <person name="Paoli F."/>
            <person name="Bruttini M."/>
            <person name="Carapelli A."/>
            <person name="Frati F."/>
            <person name="Nardi F."/>
        </authorList>
    </citation>
    <scope>NUCLEOTIDE SEQUENCE [LARGE SCALE GENOMIC DNA]</scope>
    <source>
        <strain evidence="11">DMR45628</strain>
    </source>
</reference>
<sequence>MLTEEELVHAISFGRRILWFCGLFHCKHLKKHFAYNYARVLLLLFSLPFPTLIIVQLARTDSNLAAFLELGMYFLGSFWISIETFVQIIILKRVAELEGILESDYQYFKPENKRQLQFILAKNARLMHISKTVLGFVYTFAFLFILCPLLTNQSLTIPMWMPFENQEFSAYLYQSCYLLILCCVYPLLHNTFLGPILMATAQLQILKDNLLHATDRSELEDVLTQEKRIQDRLKRCVRQHNALLRFIAKVQHILAPVFLGNILFTVLGICFTVLQIIMATDNTNLVVLVSYLGILIFQMYLTCWVGNDLITESSDITEACYMSDWYTCSITTRKMFIVIMANTQEPIVLQSVIFPVSFVTFATILRSSYSYYTVFSGAYEN</sequence>
<feature type="transmembrane region" description="Helical" evidence="10">
    <location>
        <begin position="171"/>
        <end position="188"/>
    </location>
</feature>
<dbReference type="GO" id="GO:0005549">
    <property type="term" value="F:odorant binding"/>
    <property type="evidence" value="ECO:0007669"/>
    <property type="project" value="InterPro"/>
</dbReference>
<dbReference type="PANTHER" id="PTHR21137">
    <property type="entry name" value="ODORANT RECEPTOR"/>
    <property type="match status" value="1"/>
</dbReference>
<dbReference type="GO" id="GO:0005886">
    <property type="term" value="C:plasma membrane"/>
    <property type="evidence" value="ECO:0007669"/>
    <property type="project" value="UniProtKB-SubCell"/>
</dbReference>
<evidence type="ECO:0000256" key="9">
    <source>
        <dbReference type="ARBA" id="ARBA00023224"/>
    </source>
</evidence>
<comment type="caution">
    <text evidence="11">The sequence shown here is derived from an EMBL/GenBank/DDBJ whole genome shotgun (WGS) entry which is preliminary data.</text>
</comment>
<proteinExistence type="inferred from homology"/>
<dbReference type="EMBL" id="JASPKY010000142">
    <property type="protein sequence ID" value="KAK9730748.1"/>
    <property type="molecule type" value="Genomic_DNA"/>
</dbReference>
<keyword evidence="2" id="KW-1003">Cell membrane</keyword>
<evidence type="ECO:0000256" key="1">
    <source>
        <dbReference type="ARBA" id="ARBA00004651"/>
    </source>
</evidence>
<dbReference type="InterPro" id="IPR004117">
    <property type="entry name" value="7tm6_olfct_rcpt"/>
</dbReference>
<keyword evidence="9 10" id="KW-0807">Transducer</keyword>
<name>A0AAW1LAP5_POPJA</name>
<feature type="transmembrane region" description="Helical" evidence="10">
    <location>
        <begin position="132"/>
        <end position="151"/>
    </location>
</feature>
<comment type="caution">
    <text evidence="10">Lacks conserved residue(s) required for the propagation of feature annotation.</text>
</comment>
<evidence type="ECO:0000256" key="10">
    <source>
        <dbReference type="RuleBase" id="RU351113"/>
    </source>
</evidence>
<comment type="subcellular location">
    <subcellularLocation>
        <location evidence="1 10">Cell membrane</location>
        <topology evidence="1 10">Multi-pass membrane protein</topology>
    </subcellularLocation>
</comment>
<evidence type="ECO:0000256" key="3">
    <source>
        <dbReference type="ARBA" id="ARBA00022606"/>
    </source>
</evidence>
<evidence type="ECO:0000256" key="5">
    <source>
        <dbReference type="ARBA" id="ARBA00022725"/>
    </source>
</evidence>
<reference evidence="11" key="1">
    <citation type="submission" date="2023-05" db="EMBL/GenBank/DDBJ databases">
        <authorList>
            <person name="Nardi F."/>
            <person name="Carapelli A."/>
            <person name="Cucini C."/>
        </authorList>
    </citation>
    <scope>NUCLEOTIDE SEQUENCE</scope>
    <source>
        <strain evidence="11">DMR45628</strain>
        <tissue evidence="11">Testes</tissue>
    </source>
</reference>
<keyword evidence="3 10" id="KW-0716">Sensory transduction</keyword>
<keyword evidence="7 10" id="KW-0472">Membrane</keyword>
<feature type="transmembrane region" description="Helical" evidence="10">
    <location>
        <begin position="70"/>
        <end position="91"/>
    </location>
</feature>
<dbReference type="GO" id="GO:0007165">
    <property type="term" value="P:signal transduction"/>
    <property type="evidence" value="ECO:0007669"/>
    <property type="project" value="UniProtKB-KW"/>
</dbReference>
<dbReference type="AlphaFoldDB" id="A0AAW1LAP5"/>
<evidence type="ECO:0000256" key="4">
    <source>
        <dbReference type="ARBA" id="ARBA00022692"/>
    </source>
</evidence>
<keyword evidence="6 10" id="KW-1133">Transmembrane helix</keyword>
<dbReference type="EMBL" id="JASPKY010000142">
    <property type="protein sequence ID" value="KAK9730747.1"/>
    <property type="molecule type" value="Genomic_DNA"/>
</dbReference>
<keyword evidence="5 10" id="KW-0552">Olfaction</keyword>
<keyword evidence="4 10" id="KW-0812">Transmembrane</keyword>